<name>A0A2H3CXV7_ARMGA</name>
<organism evidence="1 2">
    <name type="scientific">Armillaria gallica</name>
    <name type="common">Bulbous honey fungus</name>
    <name type="synonym">Armillaria bulbosa</name>
    <dbReference type="NCBI Taxonomy" id="47427"/>
    <lineage>
        <taxon>Eukaryota</taxon>
        <taxon>Fungi</taxon>
        <taxon>Dikarya</taxon>
        <taxon>Basidiomycota</taxon>
        <taxon>Agaricomycotina</taxon>
        <taxon>Agaricomycetes</taxon>
        <taxon>Agaricomycetidae</taxon>
        <taxon>Agaricales</taxon>
        <taxon>Marasmiineae</taxon>
        <taxon>Physalacriaceae</taxon>
        <taxon>Armillaria</taxon>
    </lineage>
</organism>
<dbReference type="AlphaFoldDB" id="A0A2H3CXV7"/>
<protein>
    <submittedName>
        <fullName evidence="1">Uncharacterized protein</fullName>
    </submittedName>
</protein>
<sequence>MWRHWLEILGWGDLTYTSIPVQLCPSGFDISGMGYARIRLNGIGKLVYSRARKTATPTVTSLKPPSLSPSVNATYGCPMRDVVFELVVLEMGKDGGRVCGRGNAQAQLHPHESPTVTKNKSPRYQNGAPRLHAEVHTCMDRAPIQRIHRPFSTYPCCTKSQPSRRQRASLPLMAMPSQGNRIVHVLLMEHIDGKDFHILVPVQKAKGICPAHILAMALNLNLGAIPRNVIVRNPRRRLRGGRLAGYRAKVVNKQQRRYLKRWLEKLRVNNGGNRPGWPTIVLHKNPRVLKDNPPRSTSVNTIFSSMYRVAPSCPAVAAEKWQHIIP</sequence>
<evidence type="ECO:0000313" key="1">
    <source>
        <dbReference type="EMBL" id="PBK86660.1"/>
    </source>
</evidence>
<accession>A0A2H3CXV7</accession>
<dbReference type="EMBL" id="KZ293683">
    <property type="protein sequence ID" value="PBK86660.1"/>
    <property type="molecule type" value="Genomic_DNA"/>
</dbReference>
<dbReference type="STRING" id="47427.A0A2H3CXV7"/>
<gene>
    <name evidence="1" type="ORF">ARMGADRAFT_1035513</name>
</gene>
<keyword evidence="2" id="KW-1185">Reference proteome</keyword>
<dbReference type="Proteomes" id="UP000217790">
    <property type="component" value="Unassembled WGS sequence"/>
</dbReference>
<evidence type="ECO:0000313" key="2">
    <source>
        <dbReference type="Proteomes" id="UP000217790"/>
    </source>
</evidence>
<proteinExistence type="predicted"/>
<dbReference type="InParanoid" id="A0A2H3CXV7"/>
<reference evidence="2" key="1">
    <citation type="journal article" date="2017" name="Nat. Ecol. Evol.">
        <title>Genome expansion and lineage-specific genetic innovations in the forest pathogenic fungi Armillaria.</title>
        <authorList>
            <person name="Sipos G."/>
            <person name="Prasanna A.N."/>
            <person name="Walter M.C."/>
            <person name="O'Connor E."/>
            <person name="Balint B."/>
            <person name="Krizsan K."/>
            <person name="Kiss B."/>
            <person name="Hess J."/>
            <person name="Varga T."/>
            <person name="Slot J."/>
            <person name="Riley R."/>
            <person name="Boka B."/>
            <person name="Rigling D."/>
            <person name="Barry K."/>
            <person name="Lee J."/>
            <person name="Mihaltcheva S."/>
            <person name="LaButti K."/>
            <person name="Lipzen A."/>
            <person name="Waldron R."/>
            <person name="Moloney N.M."/>
            <person name="Sperisen C."/>
            <person name="Kredics L."/>
            <person name="Vagvoelgyi C."/>
            <person name="Patrignani A."/>
            <person name="Fitzpatrick D."/>
            <person name="Nagy I."/>
            <person name="Doyle S."/>
            <person name="Anderson J.B."/>
            <person name="Grigoriev I.V."/>
            <person name="Gueldener U."/>
            <person name="Muensterkoetter M."/>
            <person name="Nagy L.G."/>
        </authorList>
    </citation>
    <scope>NUCLEOTIDE SEQUENCE [LARGE SCALE GENOMIC DNA]</scope>
    <source>
        <strain evidence="2">Ar21-2</strain>
    </source>
</reference>